<dbReference type="eggNOG" id="COG5473">
    <property type="taxonomic scope" value="Bacteria"/>
</dbReference>
<proteinExistence type="predicted"/>
<evidence type="ECO:0000256" key="1">
    <source>
        <dbReference type="SAM" id="Phobius"/>
    </source>
</evidence>
<keyword evidence="3" id="KW-1185">Reference proteome</keyword>
<dbReference type="OrthoDB" id="5298483at2"/>
<evidence type="ECO:0000313" key="2">
    <source>
        <dbReference type="EMBL" id="EGK70769.1"/>
    </source>
</evidence>
<dbReference type="EMBL" id="AFHG01000053">
    <property type="protein sequence ID" value="EGK70769.1"/>
    <property type="molecule type" value="Genomic_DNA"/>
</dbReference>
<feature type="transmembrane region" description="Helical" evidence="1">
    <location>
        <begin position="182"/>
        <end position="203"/>
    </location>
</feature>
<sequence>MALSLQARALPALAGWSWIAGGFALFRRNPPLMTALTLSYLLVMVFLNVVPLLGPVLVAICLPLMSVIVFNGSRLLDERREVSAEALKQGLAPNARTLVQLGFVHLGGSLLVVLIHTLLFPGADAAIAEGDEALFMRTLMQLLPLVLPLILIMWFPPYLIATADLPLGKALFFGAVGVLRNIVPFVVYFAGAALLGVGLPMLLVQALDSDGVSGILRFVLRMALLFVLVPTMAASLYVSFRQVFAQAAPDAAPPAADAPGPADE</sequence>
<evidence type="ECO:0008006" key="4">
    <source>
        <dbReference type="Google" id="ProtNLM"/>
    </source>
</evidence>
<gene>
    <name evidence="2" type="ORF">METUNv1_02991</name>
</gene>
<dbReference type="InterPro" id="IPR047798">
    <property type="entry name" value="BPSS1780-like"/>
</dbReference>
<feature type="transmembrane region" description="Helical" evidence="1">
    <location>
        <begin position="97"/>
        <end position="119"/>
    </location>
</feature>
<dbReference type="Proteomes" id="UP000005019">
    <property type="component" value="Unassembled WGS sequence"/>
</dbReference>
<name>F5RFB3_METUF</name>
<protein>
    <recommendedName>
        <fullName evidence="4">Transmembrane protein</fullName>
    </recommendedName>
</protein>
<keyword evidence="1" id="KW-0472">Membrane</keyword>
<dbReference type="RefSeq" id="WP_008063095.1">
    <property type="nucleotide sequence ID" value="NZ_AFHG01000053.1"/>
</dbReference>
<feature type="transmembrane region" description="Helical" evidence="1">
    <location>
        <begin position="6"/>
        <end position="25"/>
    </location>
</feature>
<dbReference type="STRING" id="1000565.METUNv1_02991"/>
<keyword evidence="1" id="KW-1133">Transmembrane helix</keyword>
<evidence type="ECO:0000313" key="3">
    <source>
        <dbReference type="Proteomes" id="UP000005019"/>
    </source>
</evidence>
<dbReference type="NCBIfam" id="NF041043">
    <property type="entry name" value="BPSS1780_fam"/>
    <property type="match status" value="1"/>
</dbReference>
<reference evidence="2 3" key="1">
    <citation type="journal article" date="2011" name="J. Bacteriol.">
        <title>Genome sequence of Methyloversatilis universalis FAM5T, a methylotrophic representative of the order Rhodocyclales.</title>
        <authorList>
            <person name="Kittichotirat W."/>
            <person name="Good N.M."/>
            <person name="Hall R."/>
            <person name="Bringel F."/>
            <person name="Lajus A."/>
            <person name="Medigue C."/>
            <person name="Smalley N.E."/>
            <person name="Beck D."/>
            <person name="Bumgarner R."/>
            <person name="Vuilleumier S."/>
            <person name="Kalyuzhnaya M.G."/>
        </authorList>
    </citation>
    <scope>NUCLEOTIDE SEQUENCE [LARGE SCALE GENOMIC DNA]</scope>
    <source>
        <strain evidence="3">ATCC BAA-1314 / JCM 13912 / FAM5</strain>
    </source>
</reference>
<feature type="transmembrane region" description="Helical" evidence="1">
    <location>
        <begin position="56"/>
        <end position="76"/>
    </location>
</feature>
<comment type="caution">
    <text evidence="2">The sequence shown here is derived from an EMBL/GenBank/DDBJ whole genome shotgun (WGS) entry which is preliminary data.</text>
</comment>
<accession>F5RFB3</accession>
<feature type="transmembrane region" description="Helical" evidence="1">
    <location>
        <begin position="215"/>
        <end position="238"/>
    </location>
</feature>
<keyword evidence="1" id="KW-0812">Transmembrane</keyword>
<dbReference type="AlphaFoldDB" id="F5RFB3"/>
<organism evidence="2 3">
    <name type="scientific">Methyloversatilis universalis (strain ATCC BAA-1314 / DSM 25237 / JCM 13912 / CCUG 52030 / FAM5)</name>
    <dbReference type="NCBI Taxonomy" id="1000565"/>
    <lineage>
        <taxon>Bacteria</taxon>
        <taxon>Pseudomonadati</taxon>
        <taxon>Pseudomonadota</taxon>
        <taxon>Betaproteobacteria</taxon>
        <taxon>Nitrosomonadales</taxon>
        <taxon>Sterolibacteriaceae</taxon>
        <taxon>Methyloversatilis</taxon>
    </lineage>
</organism>
<feature type="transmembrane region" description="Helical" evidence="1">
    <location>
        <begin position="139"/>
        <end position="161"/>
    </location>
</feature>